<keyword evidence="4" id="KW-0808">Transferase</keyword>
<keyword evidence="5" id="KW-0812">Transmembrane</keyword>
<evidence type="ECO:0000256" key="5">
    <source>
        <dbReference type="ARBA" id="ARBA00022692"/>
    </source>
</evidence>
<evidence type="ECO:0000256" key="8">
    <source>
        <dbReference type="ARBA" id="ARBA00023034"/>
    </source>
</evidence>
<dbReference type="InterPro" id="IPR002659">
    <property type="entry name" value="Glyco_trans_31"/>
</dbReference>
<keyword evidence="8 10" id="KW-0333">Golgi apparatus</keyword>
<dbReference type="EC" id="2.4.1.-" evidence="10"/>
<keyword evidence="12" id="KW-1185">Reference proteome</keyword>
<dbReference type="Pfam" id="PF01762">
    <property type="entry name" value="Galactosyl_T"/>
    <property type="match status" value="1"/>
</dbReference>
<evidence type="ECO:0000256" key="1">
    <source>
        <dbReference type="ARBA" id="ARBA00004323"/>
    </source>
</evidence>
<gene>
    <name evidence="11" type="ORF">OUZ56_029011</name>
</gene>
<keyword evidence="6" id="KW-0735">Signal-anchor</keyword>
<proteinExistence type="inferred from homology"/>
<sequence>MELGIITAIFVMCRVADFQMLPNQTDYIVKILNEERKVLYNYAVPYLHDNPYPGVEKYTHYEMARLGMLPLVNVKPLIPKLGPVINDVTSFKYPITVSSCKGRSSDSLLQNKIRGESTLHRDILQLDILDFYRNLPFKMAGLLNWMNINCPKISFLLKVDDDVYVNVHNVAQMVESYHQTGKFSMFGRSQNCGFPPDHLNNFGPARDPNRYQITLEAWPWHTYPDYIIVPVYMIHGSSILPLLAAMQTTPVNPFEDVYVTGICSEKAGIKVLFSSGTTSLYAHSPFDDECEARKYLAWDDWLSPLSHEQIGNLYSGATNKSCNNPNASIKFNFRSNYSTYP</sequence>
<organism evidence="11 12">
    <name type="scientific">Daphnia magna</name>
    <dbReference type="NCBI Taxonomy" id="35525"/>
    <lineage>
        <taxon>Eukaryota</taxon>
        <taxon>Metazoa</taxon>
        <taxon>Ecdysozoa</taxon>
        <taxon>Arthropoda</taxon>
        <taxon>Crustacea</taxon>
        <taxon>Branchiopoda</taxon>
        <taxon>Diplostraca</taxon>
        <taxon>Cladocera</taxon>
        <taxon>Anomopoda</taxon>
        <taxon>Daphniidae</taxon>
        <taxon>Daphnia</taxon>
    </lineage>
</organism>
<dbReference type="PANTHER" id="PTHR11214">
    <property type="entry name" value="BETA-1,3-N-ACETYLGLUCOSAMINYLTRANSFERASE"/>
    <property type="match status" value="1"/>
</dbReference>
<accession>A0ABR0B5J6</accession>
<dbReference type="PANTHER" id="PTHR11214:SF334">
    <property type="entry name" value="HEXOSYLTRANSFERASE"/>
    <property type="match status" value="1"/>
</dbReference>
<dbReference type="Gene3D" id="3.90.550.50">
    <property type="match status" value="1"/>
</dbReference>
<comment type="subcellular location">
    <subcellularLocation>
        <location evidence="1 10">Golgi apparatus membrane</location>
        <topology evidence="1 10">Single-pass type II membrane protein</topology>
    </subcellularLocation>
</comment>
<evidence type="ECO:0000313" key="11">
    <source>
        <dbReference type="EMBL" id="KAK4036963.1"/>
    </source>
</evidence>
<evidence type="ECO:0000256" key="4">
    <source>
        <dbReference type="ARBA" id="ARBA00022679"/>
    </source>
</evidence>
<keyword evidence="7" id="KW-1133">Transmembrane helix</keyword>
<name>A0ABR0B5J6_9CRUS</name>
<dbReference type="Proteomes" id="UP001234178">
    <property type="component" value="Unassembled WGS sequence"/>
</dbReference>
<keyword evidence="9" id="KW-0472">Membrane</keyword>
<comment type="similarity">
    <text evidence="2 10">Belongs to the glycosyltransferase 31 family.</text>
</comment>
<evidence type="ECO:0000256" key="10">
    <source>
        <dbReference type="RuleBase" id="RU363063"/>
    </source>
</evidence>
<evidence type="ECO:0000256" key="2">
    <source>
        <dbReference type="ARBA" id="ARBA00008661"/>
    </source>
</evidence>
<evidence type="ECO:0000256" key="6">
    <source>
        <dbReference type="ARBA" id="ARBA00022968"/>
    </source>
</evidence>
<evidence type="ECO:0000256" key="9">
    <source>
        <dbReference type="ARBA" id="ARBA00023136"/>
    </source>
</evidence>
<evidence type="ECO:0000256" key="3">
    <source>
        <dbReference type="ARBA" id="ARBA00022676"/>
    </source>
</evidence>
<evidence type="ECO:0000256" key="7">
    <source>
        <dbReference type="ARBA" id="ARBA00022989"/>
    </source>
</evidence>
<comment type="caution">
    <text evidence="11">The sequence shown here is derived from an EMBL/GenBank/DDBJ whole genome shotgun (WGS) entry which is preliminary data.</text>
</comment>
<keyword evidence="3 10" id="KW-0328">Glycosyltransferase</keyword>
<protein>
    <recommendedName>
        <fullName evidence="10">Hexosyltransferase</fullName>
        <ecNumber evidence="10">2.4.1.-</ecNumber>
    </recommendedName>
</protein>
<dbReference type="EMBL" id="JAOYFB010000040">
    <property type="protein sequence ID" value="KAK4036963.1"/>
    <property type="molecule type" value="Genomic_DNA"/>
</dbReference>
<evidence type="ECO:0000313" key="12">
    <source>
        <dbReference type="Proteomes" id="UP001234178"/>
    </source>
</evidence>
<reference evidence="11 12" key="1">
    <citation type="journal article" date="2023" name="Nucleic Acids Res.">
        <title>The hologenome of Daphnia magna reveals possible DNA methylation and microbiome-mediated evolution of the host genome.</title>
        <authorList>
            <person name="Chaturvedi A."/>
            <person name="Li X."/>
            <person name="Dhandapani V."/>
            <person name="Marshall H."/>
            <person name="Kissane S."/>
            <person name="Cuenca-Cambronero M."/>
            <person name="Asole G."/>
            <person name="Calvet F."/>
            <person name="Ruiz-Romero M."/>
            <person name="Marangio P."/>
            <person name="Guigo R."/>
            <person name="Rago D."/>
            <person name="Mirbahai L."/>
            <person name="Eastwood N."/>
            <person name="Colbourne J.K."/>
            <person name="Zhou J."/>
            <person name="Mallon E."/>
            <person name="Orsini L."/>
        </authorList>
    </citation>
    <scope>NUCLEOTIDE SEQUENCE [LARGE SCALE GENOMIC DNA]</scope>
    <source>
        <strain evidence="11">LRV0_1</strain>
    </source>
</reference>